<accession>A0ABP0G9R3</accession>
<dbReference type="Gene3D" id="3.80.10.10">
    <property type="entry name" value="Ribonuclease Inhibitor"/>
    <property type="match status" value="1"/>
</dbReference>
<name>A0ABP0G9R3_CLALP</name>
<gene>
    <name evidence="1" type="ORF">CVLEPA_LOCUS20538</name>
</gene>
<sequence length="191" mass="21219">MTRMTMESVETYITLSEPYGLARTLQLTKQERSLKPLATVTYKRPRTLGNILINYRELAHQTVHMKRKHSLSNSCGQCALCGNHGKHKNMVMKTTSTPPPLGSSTLINLLLAEIKMKKLFLYDNNLGDDGASHISTCLSKIEELDIGRCNIRASGIKSISDAISKLPEPNNLNQGRRTYSLSRATLSVTAE</sequence>
<dbReference type="InterPro" id="IPR032675">
    <property type="entry name" value="LRR_dom_sf"/>
</dbReference>
<comment type="caution">
    <text evidence="1">The sequence shown here is derived from an EMBL/GenBank/DDBJ whole genome shotgun (WGS) entry which is preliminary data.</text>
</comment>
<evidence type="ECO:0000313" key="1">
    <source>
        <dbReference type="EMBL" id="CAK8688536.1"/>
    </source>
</evidence>
<dbReference type="Proteomes" id="UP001642483">
    <property type="component" value="Unassembled WGS sequence"/>
</dbReference>
<evidence type="ECO:0000313" key="2">
    <source>
        <dbReference type="Proteomes" id="UP001642483"/>
    </source>
</evidence>
<organism evidence="1 2">
    <name type="scientific">Clavelina lepadiformis</name>
    <name type="common">Light-bulb sea squirt</name>
    <name type="synonym">Ascidia lepadiformis</name>
    <dbReference type="NCBI Taxonomy" id="159417"/>
    <lineage>
        <taxon>Eukaryota</taxon>
        <taxon>Metazoa</taxon>
        <taxon>Chordata</taxon>
        <taxon>Tunicata</taxon>
        <taxon>Ascidiacea</taxon>
        <taxon>Aplousobranchia</taxon>
        <taxon>Clavelinidae</taxon>
        <taxon>Clavelina</taxon>
    </lineage>
</organism>
<protein>
    <submittedName>
        <fullName evidence="1">Uncharacterized protein</fullName>
    </submittedName>
</protein>
<keyword evidence="2" id="KW-1185">Reference proteome</keyword>
<dbReference type="SUPFAM" id="SSF52047">
    <property type="entry name" value="RNI-like"/>
    <property type="match status" value="1"/>
</dbReference>
<dbReference type="EMBL" id="CAWYQH010000108">
    <property type="protein sequence ID" value="CAK8688536.1"/>
    <property type="molecule type" value="Genomic_DNA"/>
</dbReference>
<reference evidence="1 2" key="1">
    <citation type="submission" date="2024-02" db="EMBL/GenBank/DDBJ databases">
        <authorList>
            <person name="Daric V."/>
            <person name="Darras S."/>
        </authorList>
    </citation>
    <scope>NUCLEOTIDE SEQUENCE [LARGE SCALE GENOMIC DNA]</scope>
</reference>
<proteinExistence type="predicted"/>